<dbReference type="PANTHER" id="PTHR23406:SF32">
    <property type="entry name" value="NADP-DEPENDENT MALIC ENZYME"/>
    <property type="match status" value="1"/>
</dbReference>
<dbReference type="SUPFAM" id="SSF53223">
    <property type="entry name" value="Aminoacid dehydrogenase-like, N-terminal domain"/>
    <property type="match status" value="1"/>
</dbReference>
<evidence type="ECO:0000256" key="7">
    <source>
        <dbReference type="PIRSR" id="PIRSR000106-3"/>
    </source>
</evidence>
<sequence length="568" mass="61975">MSSPSFTPAPQHILADPVYNKGTEHNTATRPADGLAGPSWLTLAPTGTAFTTEERKALRIRGLLPHAVETIEAQAARAYAQLTSQPTPLLKYLYLSQLSQRNQTLFFYLVQHHVEECVPLVYTPTVGEGCTKFSAEFRNPTGLYITPEDKGHVAEILENWPHEVEIIVVTDGGRILGLGDLGSNGMGIPIGKLHLYIACAGFRPDRTLPVMIDVGTNRQELLDDPMYLGVRKARLGDAEYFALLEEFMTAVRAKWPRCLVQFEDFPNPRCFQLLDTWFGRQFCFNDDIQGTGAVILAGVINAVRATGVPVADHRFMFLGAGSAATGVAGMIAKWIATETHVAIEQARRAITMFDVEGFVVKSRVAKLPAHLVPYAADAPECPTFLDAIRHVKPTAIIGLSGAGRLFTKPVVEEVAALNKRPIVFALSNPTSKAECVAEDAYTWSDGRAIFASGSPFPNVEYKGRTYTPGQGNNMFIFPGLGFGAVAAQAKLVTDQMIMRSALELANTVSQADIDAGLIFPAIARIHEITQRVSAAVMEQAFEDGVAQLHPRPASCLEYVKAHQWHPAY</sequence>
<evidence type="ECO:0000256" key="1">
    <source>
        <dbReference type="ARBA" id="ARBA00001936"/>
    </source>
</evidence>
<protein>
    <recommendedName>
        <fullName evidence="8">Malic enzyme</fullName>
    </recommendedName>
</protein>
<keyword evidence="4 8" id="KW-0560">Oxidoreductase</keyword>
<reference evidence="11" key="1">
    <citation type="submission" date="2002-09" db="EMBL/GenBank/DDBJ databases">
        <authorList>
            <person name="Moore D.V."/>
            <person name="Muller M."/>
        </authorList>
    </citation>
    <scope>NUCLEOTIDE SEQUENCE</scope>
    <source>
        <strain evidence="11">ATCC 30984</strain>
    </source>
</reference>
<dbReference type="PIRSF" id="PIRSF000106">
    <property type="entry name" value="ME"/>
    <property type="match status" value="1"/>
</dbReference>
<dbReference type="GO" id="GO:0005739">
    <property type="term" value="C:mitochondrion"/>
    <property type="evidence" value="ECO:0007669"/>
    <property type="project" value="TreeGrafter"/>
</dbReference>
<feature type="binding site" evidence="6">
    <location>
        <position position="428"/>
    </location>
    <ligand>
        <name>(S)-malate</name>
        <dbReference type="ChEBI" id="CHEBI:15589"/>
    </ligand>
</feature>
<feature type="binding site" evidence="7">
    <location>
        <position position="264"/>
    </location>
    <ligand>
        <name>a divalent metal cation</name>
        <dbReference type="ChEBI" id="CHEBI:60240"/>
    </ligand>
</feature>
<dbReference type="SMART" id="SM01274">
    <property type="entry name" value="malic"/>
    <property type="match status" value="1"/>
</dbReference>
<comment type="cofactor">
    <cofactor evidence="7">
        <name>Mg(2+)</name>
        <dbReference type="ChEBI" id="CHEBI:18420"/>
    </cofactor>
    <cofactor evidence="7">
        <name>Mn(2+)</name>
        <dbReference type="ChEBI" id="CHEBI:29035"/>
    </cofactor>
    <text evidence="7">Divalent metal cations. Prefers magnesium or manganese.</text>
</comment>
<dbReference type="GO" id="GO:0004471">
    <property type="term" value="F:malate dehydrogenase (decarboxylating) (NAD+) activity"/>
    <property type="evidence" value="ECO:0007669"/>
    <property type="project" value="TreeGrafter"/>
</dbReference>
<feature type="active site" description="Proton acceptor" evidence="5">
    <location>
        <position position="192"/>
    </location>
</feature>
<dbReference type="InterPro" id="IPR046346">
    <property type="entry name" value="Aminoacid_DH-like_N_sf"/>
</dbReference>
<evidence type="ECO:0000256" key="3">
    <source>
        <dbReference type="ARBA" id="ARBA00022723"/>
    </source>
</evidence>
<evidence type="ECO:0000256" key="6">
    <source>
        <dbReference type="PIRSR" id="PIRSR000106-2"/>
    </source>
</evidence>
<dbReference type="InterPro" id="IPR012302">
    <property type="entry name" value="Malic_NAD-bd"/>
</dbReference>
<dbReference type="AlphaFoldDB" id="Q8I8I4"/>
<dbReference type="PANTHER" id="PTHR23406">
    <property type="entry name" value="MALIC ENZYME-RELATED"/>
    <property type="match status" value="1"/>
</dbReference>
<evidence type="ECO:0000256" key="2">
    <source>
        <dbReference type="ARBA" id="ARBA00008785"/>
    </source>
</evidence>
<dbReference type="SUPFAM" id="SSF51735">
    <property type="entry name" value="NAD(P)-binding Rossmann-fold domains"/>
    <property type="match status" value="1"/>
</dbReference>
<evidence type="ECO:0000259" key="9">
    <source>
        <dbReference type="SMART" id="SM00919"/>
    </source>
</evidence>
<dbReference type="EMBL" id="AY149910">
    <property type="protein sequence ID" value="AAN86690.1"/>
    <property type="molecule type" value="Genomic_DNA"/>
</dbReference>
<keyword evidence="3 7" id="KW-0479">Metal-binding</keyword>
<feature type="binding site" evidence="7">
    <location>
        <position position="263"/>
    </location>
    <ligand>
        <name>a divalent metal cation</name>
        <dbReference type="ChEBI" id="CHEBI:60240"/>
    </ligand>
</feature>
<dbReference type="Pfam" id="PF00390">
    <property type="entry name" value="malic"/>
    <property type="match status" value="1"/>
</dbReference>
<organism evidence="11">
    <name type="scientific">Mastigamoeba balamuthi</name>
    <name type="common">Phreatamoeba balamuthi</name>
    <dbReference type="NCBI Taxonomy" id="108607"/>
    <lineage>
        <taxon>Eukaryota</taxon>
        <taxon>Amoebozoa</taxon>
        <taxon>Evosea</taxon>
        <taxon>Archamoebae</taxon>
        <taxon>Mastigamoebida</taxon>
        <taxon>Mastigamoebidae</taxon>
        <taxon>Mastigamoeba</taxon>
    </lineage>
</organism>
<reference evidence="11" key="2">
    <citation type="submission" date="2002-12" db="EMBL/GenBank/DDBJ databases">
        <title>Core carbohydrate metabolism of the amitochondriate protist, Mastigamoeba balamuthi.</title>
        <authorList>
            <person name="Muller M."/>
        </authorList>
    </citation>
    <scope>NUCLEOTIDE SEQUENCE</scope>
    <source>
        <strain evidence="11">ATCC 30984</strain>
    </source>
</reference>
<evidence type="ECO:0000256" key="8">
    <source>
        <dbReference type="RuleBase" id="RU003426"/>
    </source>
</evidence>
<evidence type="ECO:0000256" key="4">
    <source>
        <dbReference type="ARBA" id="ARBA00023002"/>
    </source>
</evidence>
<comment type="cofactor">
    <cofactor evidence="1">
        <name>Mn(2+)</name>
        <dbReference type="ChEBI" id="CHEBI:29035"/>
    </cofactor>
</comment>
<dbReference type="GO" id="GO:0046872">
    <property type="term" value="F:metal ion binding"/>
    <property type="evidence" value="ECO:0007669"/>
    <property type="project" value="UniProtKB-KW"/>
</dbReference>
<dbReference type="PROSITE" id="PS00331">
    <property type="entry name" value="MALIC_ENZYMES"/>
    <property type="match status" value="1"/>
</dbReference>
<dbReference type="Gene3D" id="3.40.50.10380">
    <property type="entry name" value="Malic enzyme, N-terminal domain"/>
    <property type="match status" value="1"/>
</dbReference>
<evidence type="ECO:0000256" key="5">
    <source>
        <dbReference type="PIRSR" id="PIRSR000106-1"/>
    </source>
</evidence>
<comment type="similarity">
    <text evidence="2 8">Belongs to the malic enzymes family.</text>
</comment>
<dbReference type="Gene3D" id="3.40.50.720">
    <property type="entry name" value="NAD(P)-binding Rossmann-like Domain"/>
    <property type="match status" value="1"/>
</dbReference>
<dbReference type="GO" id="GO:0051287">
    <property type="term" value="F:NAD binding"/>
    <property type="evidence" value="ECO:0007669"/>
    <property type="project" value="InterPro"/>
</dbReference>
<dbReference type="GO" id="GO:0006108">
    <property type="term" value="P:malate metabolic process"/>
    <property type="evidence" value="ECO:0007669"/>
    <property type="project" value="TreeGrafter"/>
</dbReference>
<name>Q8I8I4_MASBA</name>
<dbReference type="Pfam" id="PF03949">
    <property type="entry name" value="Malic_M"/>
    <property type="match status" value="1"/>
</dbReference>
<dbReference type="InterPro" id="IPR001891">
    <property type="entry name" value="Malic_OxRdtase"/>
</dbReference>
<dbReference type="NCBIfam" id="NF010052">
    <property type="entry name" value="PRK13529.1"/>
    <property type="match status" value="1"/>
</dbReference>
<proteinExistence type="inferred from homology"/>
<evidence type="ECO:0000259" key="10">
    <source>
        <dbReference type="SMART" id="SM01274"/>
    </source>
</evidence>
<accession>Q8I8I4</accession>
<dbReference type="VEuPathDB" id="AmoebaDB:MBAL_011826"/>
<feature type="domain" description="Malic enzyme N-terminal" evidence="10">
    <location>
        <begin position="99"/>
        <end position="278"/>
    </location>
</feature>
<feature type="binding site" evidence="6">
    <location>
        <position position="472"/>
    </location>
    <ligand>
        <name>(S)-malate</name>
        <dbReference type="ChEBI" id="CHEBI:15589"/>
    </ligand>
</feature>
<dbReference type="SMART" id="SM00919">
    <property type="entry name" value="Malic_M"/>
    <property type="match status" value="1"/>
</dbReference>
<dbReference type="InterPro" id="IPR036291">
    <property type="entry name" value="NAD(P)-bd_dom_sf"/>
</dbReference>
<dbReference type="CDD" id="cd05312">
    <property type="entry name" value="NAD_bind_1_malic_enz"/>
    <property type="match status" value="1"/>
</dbReference>
<dbReference type="PRINTS" id="PR00072">
    <property type="entry name" value="MALOXRDTASE"/>
</dbReference>
<feature type="domain" description="Malic enzyme NAD-binding" evidence="9">
    <location>
        <begin position="288"/>
        <end position="541"/>
    </location>
</feature>
<dbReference type="FunFam" id="3.40.50.720:FF:000182">
    <property type="entry name" value="NAD-dependent malic enzyme"/>
    <property type="match status" value="1"/>
</dbReference>
<dbReference type="InterPro" id="IPR037062">
    <property type="entry name" value="Malic_N_dom_sf"/>
</dbReference>
<feature type="active site" description="Proton donor" evidence="5">
    <location>
        <position position="122"/>
    </location>
</feature>
<dbReference type="InterPro" id="IPR015884">
    <property type="entry name" value="Malic_enzyme_CS"/>
</dbReference>
<dbReference type="InterPro" id="IPR012301">
    <property type="entry name" value="Malic_N_dom"/>
</dbReference>
<feature type="binding site" evidence="7">
    <location>
        <position position="287"/>
    </location>
    <ligand>
        <name>a divalent metal cation</name>
        <dbReference type="ChEBI" id="CHEBI:60240"/>
    </ligand>
</feature>
<feature type="binding site" evidence="6">
    <location>
        <position position="174"/>
    </location>
    <ligand>
        <name>(S)-malate</name>
        <dbReference type="ChEBI" id="CHEBI:15589"/>
    </ligand>
</feature>
<evidence type="ECO:0000313" key="11">
    <source>
        <dbReference type="EMBL" id="AAN86690.1"/>
    </source>
</evidence>